<proteinExistence type="predicted"/>
<sequence length="127" mass="13888">MAAIMKFFIVILFLFGLFSGGNCSQLPCSLSNIKVSQSKTGKMVQDKPEWKVTIKNDCDCSQKLVTLECTGFETVEPVDPSIMSFSGSVCLLINGQPFLNSDPISFNYAWDADVTSFNPISSVINCP</sequence>
<keyword evidence="1 2" id="KW-0732">Signal</keyword>
<dbReference type="PANTHER" id="PTHR33184:SF72">
    <property type="entry name" value="BETA-1,3-N-ACETYLGLUCOSAMINYLTRANSFERASE FAMILY PROTEIN"/>
    <property type="match status" value="1"/>
</dbReference>
<feature type="chain" id="PRO_5044649621" evidence="2">
    <location>
        <begin position="24"/>
        <end position="127"/>
    </location>
</feature>
<name>A0A6P6G2B9_ZIZJJ</name>
<evidence type="ECO:0000256" key="2">
    <source>
        <dbReference type="SAM" id="SignalP"/>
    </source>
</evidence>
<dbReference type="RefSeq" id="XP_024930208.1">
    <property type="nucleotide sequence ID" value="XM_025074440.3"/>
</dbReference>
<feature type="signal peptide" evidence="2">
    <location>
        <begin position="1"/>
        <end position="23"/>
    </location>
</feature>
<organism evidence="3 4">
    <name type="scientific">Ziziphus jujuba</name>
    <name type="common">Chinese jujube</name>
    <name type="synonym">Ziziphus sativa</name>
    <dbReference type="NCBI Taxonomy" id="326968"/>
    <lineage>
        <taxon>Eukaryota</taxon>
        <taxon>Viridiplantae</taxon>
        <taxon>Streptophyta</taxon>
        <taxon>Embryophyta</taxon>
        <taxon>Tracheophyta</taxon>
        <taxon>Spermatophyta</taxon>
        <taxon>Magnoliopsida</taxon>
        <taxon>eudicotyledons</taxon>
        <taxon>Gunneridae</taxon>
        <taxon>Pentapetalae</taxon>
        <taxon>rosids</taxon>
        <taxon>fabids</taxon>
        <taxon>Rosales</taxon>
        <taxon>Rhamnaceae</taxon>
        <taxon>Paliureae</taxon>
        <taxon>Ziziphus</taxon>
    </lineage>
</organism>
<dbReference type="GO" id="GO:0001709">
    <property type="term" value="P:cell fate determination"/>
    <property type="evidence" value="ECO:0007669"/>
    <property type="project" value="TreeGrafter"/>
</dbReference>
<gene>
    <name evidence="4" type="primary">LOC112491941</name>
</gene>
<dbReference type="PANTHER" id="PTHR33184">
    <property type="entry name" value="PROTEIN TAPETUM DETERMINANT 1-LIKE-RELATED"/>
    <property type="match status" value="1"/>
</dbReference>
<dbReference type="GeneID" id="112491941"/>
<keyword evidence="3" id="KW-1185">Reference proteome</keyword>
<evidence type="ECO:0000313" key="4">
    <source>
        <dbReference type="RefSeq" id="XP_024930208.1"/>
    </source>
</evidence>
<protein>
    <submittedName>
        <fullName evidence="4">Uncharacterized protein LOC112491941</fullName>
    </submittedName>
</protein>
<dbReference type="Pfam" id="PF24068">
    <property type="entry name" value="TPD1_C"/>
    <property type="match status" value="1"/>
</dbReference>
<evidence type="ECO:0000256" key="1">
    <source>
        <dbReference type="ARBA" id="ARBA00022729"/>
    </source>
</evidence>
<dbReference type="AlphaFoldDB" id="A0A6P6G2B9"/>
<dbReference type="Proteomes" id="UP001652623">
    <property type="component" value="Chromosome 5"/>
</dbReference>
<dbReference type="KEGG" id="zju:112491941"/>
<accession>A0A6P6G2B9</accession>
<evidence type="ECO:0000313" key="3">
    <source>
        <dbReference type="Proteomes" id="UP001652623"/>
    </source>
</evidence>
<dbReference type="InterPro" id="IPR040361">
    <property type="entry name" value="TPD1"/>
</dbReference>
<reference evidence="4" key="1">
    <citation type="submission" date="2025-08" db="UniProtKB">
        <authorList>
            <consortium name="RefSeq"/>
        </authorList>
    </citation>
    <scope>IDENTIFICATION</scope>
    <source>
        <tissue evidence="4">Seedling</tissue>
    </source>
</reference>